<organism evidence="1 2">
    <name type="scientific">Melastoma candidum</name>
    <dbReference type="NCBI Taxonomy" id="119954"/>
    <lineage>
        <taxon>Eukaryota</taxon>
        <taxon>Viridiplantae</taxon>
        <taxon>Streptophyta</taxon>
        <taxon>Embryophyta</taxon>
        <taxon>Tracheophyta</taxon>
        <taxon>Spermatophyta</taxon>
        <taxon>Magnoliopsida</taxon>
        <taxon>eudicotyledons</taxon>
        <taxon>Gunneridae</taxon>
        <taxon>Pentapetalae</taxon>
        <taxon>rosids</taxon>
        <taxon>malvids</taxon>
        <taxon>Myrtales</taxon>
        <taxon>Melastomataceae</taxon>
        <taxon>Melastomatoideae</taxon>
        <taxon>Melastomateae</taxon>
        <taxon>Melastoma</taxon>
    </lineage>
</organism>
<accession>A0ACB9QFL1</accession>
<dbReference type="Proteomes" id="UP001057402">
    <property type="component" value="Chromosome 6"/>
</dbReference>
<keyword evidence="2" id="KW-1185">Reference proteome</keyword>
<sequence>MDRPEIHHLTEIVLIDGRERPLTLTSDGRFLWPEGGQRSFSVEREVLGFAADGPRKVKVRVLLEEGGGFCVGAGNVGSGKLVRRELVFEALTEESSRAWCSKLEEYIGYLGRPKRLCVLLNPFGGKKIAPRIFANDVRPLLVDAGIDIDVKETQYQSHAKEIAHSLDLSTYDGIVCVSGDGILVEVINGLLEREDWESAIRMPIGVVPAGTGNGMAKSLLDAVGQPCSPSHATLAIIQGNKQSLDVATIVQQDKKFFSVLMLAWGLVADIDIESEKYRWMGSARIDFYAIQRILHLRRYTGRISFVPAPGYESYGVSLSSINTYKYPVIAQVKGYRGPDVSLEESSWRTIEGPFVSIWLHNVPWGAEKTMAAPKAQFSDGYLDLIAIRDCPKLALLSLMTELSNGGHVKSPHVTYLKVKAFVLEPGPRAGDPKKKEGIIDADGEVLARGAGTYKCEQASLMSYDRLQITVHQGLATVFCPK</sequence>
<proteinExistence type="predicted"/>
<evidence type="ECO:0000313" key="1">
    <source>
        <dbReference type="EMBL" id="KAI4365106.1"/>
    </source>
</evidence>
<gene>
    <name evidence="1" type="ORF">MLD38_021124</name>
</gene>
<protein>
    <submittedName>
        <fullName evidence="1">Uncharacterized protein</fullName>
    </submittedName>
</protein>
<dbReference type="EMBL" id="CM042885">
    <property type="protein sequence ID" value="KAI4365106.1"/>
    <property type="molecule type" value="Genomic_DNA"/>
</dbReference>
<name>A0ACB9QFL1_9MYRT</name>
<evidence type="ECO:0000313" key="2">
    <source>
        <dbReference type="Proteomes" id="UP001057402"/>
    </source>
</evidence>
<reference evidence="2" key="1">
    <citation type="journal article" date="2023" name="Front. Plant Sci.">
        <title>Chromosomal-level genome assembly of Melastoma candidum provides insights into trichome evolution.</title>
        <authorList>
            <person name="Zhong Y."/>
            <person name="Wu W."/>
            <person name="Sun C."/>
            <person name="Zou P."/>
            <person name="Liu Y."/>
            <person name="Dai S."/>
            <person name="Zhou R."/>
        </authorList>
    </citation>
    <scope>NUCLEOTIDE SEQUENCE [LARGE SCALE GENOMIC DNA]</scope>
</reference>
<comment type="caution">
    <text evidence="1">The sequence shown here is derived from an EMBL/GenBank/DDBJ whole genome shotgun (WGS) entry which is preliminary data.</text>
</comment>